<dbReference type="Gene3D" id="3.40.630.30">
    <property type="match status" value="1"/>
</dbReference>
<dbReference type="Pfam" id="PF00583">
    <property type="entry name" value="Acetyltransf_1"/>
    <property type="match status" value="1"/>
</dbReference>
<organism evidence="4">
    <name type="scientific">Microbacterium sp. LWS13-1.2</name>
    <dbReference type="NCBI Taxonomy" id="3135264"/>
    <lineage>
        <taxon>Bacteria</taxon>
        <taxon>Bacillati</taxon>
        <taxon>Actinomycetota</taxon>
        <taxon>Actinomycetes</taxon>
        <taxon>Micrococcales</taxon>
        <taxon>Microbacteriaceae</taxon>
        <taxon>Microbacterium</taxon>
    </lineage>
</organism>
<dbReference type="PANTHER" id="PTHR43877:SF2">
    <property type="entry name" value="AMINOALKYLPHOSPHONATE N-ACETYLTRANSFERASE-RELATED"/>
    <property type="match status" value="1"/>
</dbReference>
<dbReference type="PROSITE" id="PS51186">
    <property type="entry name" value="GNAT"/>
    <property type="match status" value="1"/>
</dbReference>
<dbReference type="SUPFAM" id="SSF55729">
    <property type="entry name" value="Acyl-CoA N-acyltransferases (Nat)"/>
    <property type="match status" value="1"/>
</dbReference>
<dbReference type="PANTHER" id="PTHR43877">
    <property type="entry name" value="AMINOALKYLPHOSPHONATE N-ACETYLTRANSFERASE-RELATED-RELATED"/>
    <property type="match status" value="1"/>
</dbReference>
<dbReference type="AlphaFoldDB" id="A0AAU6S7S9"/>
<reference evidence="4" key="1">
    <citation type="submission" date="2024-04" db="EMBL/GenBank/DDBJ databases">
        <authorList>
            <person name="Roder T."/>
            <person name="Oberhansli S."/>
            <person name="Kreuzer M."/>
        </authorList>
    </citation>
    <scope>NUCLEOTIDE SEQUENCE</scope>
    <source>
        <strain evidence="4">LWS13-1.2</strain>
    </source>
</reference>
<dbReference type="InterPro" id="IPR000182">
    <property type="entry name" value="GNAT_dom"/>
</dbReference>
<evidence type="ECO:0000313" key="4">
    <source>
        <dbReference type="EMBL" id="WZO32948.1"/>
    </source>
</evidence>
<accession>A0AAU6S7S9</accession>
<keyword evidence="1" id="KW-0808">Transferase</keyword>
<name>A0AAU6S7S9_9MICO</name>
<dbReference type="GO" id="GO:0016747">
    <property type="term" value="F:acyltransferase activity, transferring groups other than amino-acyl groups"/>
    <property type="evidence" value="ECO:0007669"/>
    <property type="project" value="InterPro"/>
</dbReference>
<sequence length="182" mass="19752">MTASPDPRLAVRRIRSDEWPAVRALRLESTSDPDAAIAFLETSEQVAARSDDFWRERTQTAATSETAAQFVAVVDGVWVGSLSVLIRATGQKDHLGRFVDDRRADVVGVYVNPDHRGSGAVDALLAAAAGWAARLGLDRISLDVHRDNHRAQGAYRRAGFAPTGETYSSSIGPEIVMARPLR</sequence>
<evidence type="ECO:0000256" key="2">
    <source>
        <dbReference type="ARBA" id="ARBA00023315"/>
    </source>
</evidence>
<evidence type="ECO:0000259" key="3">
    <source>
        <dbReference type="PROSITE" id="PS51186"/>
    </source>
</evidence>
<feature type="domain" description="N-acetyltransferase" evidence="3">
    <location>
        <begin position="9"/>
        <end position="182"/>
    </location>
</feature>
<keyword evidence="2" id="KW-0012">Acyltransferase</keyword>
<dbReference type="RefSeq" id="WP_349427546.1">
    <property type="nucleotide sequence ID" value="NZ_CP151632.1"/>
</dbReference>
<dbReference type="EMBL" id="CP151632">
    <property type="protein sequence ID" value="WZO32948.1"/>
    <property type="molecule type" value="Genomic_DNA"/>
</dbReference>
<gene>
    <name evidence="4" type="ORF">MRBLWS13_000562</name>
</gene>
<dbReference type="InterPro" id="IPR016181">
    <property type="entry name" value="Acyl_CoA_acyltransferase"/>
</dbReference>
<evidence type="ECO:0000256" key="1">
    <source>
        <dbReference type="ARBA" id="ARBA00022679"/>
    </source>
</evidence>
<protein>
    <submittedName>
        <fullName evidence="4">GNAT family N-acetyltransferase</fullName>
    </submittedName>
</protein>
<proteinExistence type="predicted"/>
<dbReference type="InterPro" id="IPR050832">
    <property type="entry name" value="Bact_Acetyltransf"/>
</dbReference>